<sequence>MGISIHTGWHFLGNGILDLHDTLNFFMFWGFILLFLAAAFIGGAASRKIAEYMPPQYMKDGERSLHLDLYALDPWIPLPVQRNYILSHFLMGLAGLCLVIAYVRKGDWGPAAVFFAVGAAGIWGGMTETMTYRRNKRLHEQKEAQSED</sequence>
<feature type="transmembrane region" description="Helical" evidence="1">
    <location>
        <begin position="84"/>
        <end position="102"/>
    </location>
</feature>
<organism evidence="2 3">
    <name type="scientific">Nitratidesulfovibrio oxamicus</name>
    <dbReference type="NCBI Taxonomy" id="32016"/>
    <lineage>
        <taxon>Bacteria</taxon>
        <taxon>Pseudomonadati</taxon>
        <taxon>Thermodesulfobacteriota</taxon>
        <taxon>Desulfovibrionia</taxon>
        <taxon>Desulfovibrionales</taxon>
        <taxon>Desulfovibrionaceae</taxon>
        <taxon>Nitratidesulfovibrio</taxon>
    </lineage>
</organism>
<reference evidence="2 3" key="1">
    <citation type="submission" date="2019-08" db="EMBL/GenBank/DDBJ databases">
        <authorList>
            <person name="Luo N."/>
        </authorList>
    </citation>
    <scope>NUCLEOTIDE SEQUENCE [LARGE SCALE GENOMIC DNA]</scope>
    <source>
        <strain evidence="2 3">NCIMB 9442</strain>
    </source>
</reference>
<dbReference type="Proteomes" id="UP001194469">
    <property type="component" value="Unassembled WGS sequence"/>
</dbReference>
<keyword evidence="1" id="KW-0812">Transmembrane</keyword>
<evidence type="ECO:0000313" key="2">
    <source>
        <dbReference type="EMBL" id="MBG3876201.1"/>
    </source>
</evidence>
<keyword evidence="1" id="KW-1133">Transmembrane helix</keyword>
<name>A0ABS0J1D1_9BACT</name>
<evidence type="ECO:0008006" key="4">
    <source>
        <dbReference type="Google" id="ProtNLM"/>
    </source>
</evidence>
<dbReference type="RefSeq" id="WP_012611592.1">
    <property type="nucleotide sequence ID" value="NZ_VRYY01000084.1"/>
</dbReference>
<accession>A0ABS0J1D1</accession>
<keyword evidence="1" id="KW-0472">Membrane</keyword>
<protein>
    <recommendedName>
        <fullName evidence="4">DUF2231 domain-containing protein</fullName>
    </recommendedName>
</protein>
<gene>
    <name evidence="2" type="ORF">FVW20_03940</name>
</gene>
<proteinExistence type="predicted"/>
<feature type="transmembrane region" description="Helical" evidence="1">
    <location>
        <begin position="108"/>
        <end position="126"/>
    </location>
</feature>
<feature type="transmembrane region" description="Helical" evidence="1">
    <location>
        <begin position="26"/>
        <end position="45"/>
    </location>
</feature>
<comment type="caution">
    <text evidence="2">The sequence shown here is derived from an EMBL/GenBank/DDBJ whole genome shotgun (WGS) entry which is preliminary data.</text>
</comment>
<keyword evidence="3" id="KW-1185">Reference proteome</keyword>
<evidence type="ECO:0000313" key="3">
    <source>
        <dbReference type="Proteomes" id="UP001194469"/>
    </source>
</evidence>
<evidence type="ECO:0000256" key="1">
    <source>
        <dbReference type="SAM" id="Phobius"/>
    </source>
</evidence>
<dbReference type="EMBL" id="VRYY01000084">
    <property type="protein sequence ID" value="MBG3876201.1"/>
    <property type="molecule type" value="Genomic_DNA"/>
</dbReference>